<keyword evidence="2" id="KW-1185">Reference proteome</keyword>
<protein>
    <submittedName>
        <fullName evidence="1">Uncharacterized protein</fullName>
    </submittedName>
</protein>
<dbReference type="EMBL" id="JAVRFD010000225">
    <property type="protein sequence ID" value="MDT0550538.1"/>
    <property type="molecule type" value="Genomic_DNA"/>
</dbReference>
<gene>
    <name evidence="1" type="ORF">RND15_49120</name>
</gene>
<proteinExistence type="predicted"/>
<evidence type="ECO:0000313" key="2">
    <source>
        <dbReference type="Proteomes" id="UP001180754"/>
    </source>
</evidence>
<evidence type="ECO:0000313" key="1">
    <source>
        <dbReference type="EMBL" id="MDT0550538.1"/>
    </source>
</evidence>
<name>A0ABU2XX79_9ACTN</name>
<organism evidence="1 2">
    <name type="scientific">Streptomyces lonegramiae</name>
    <dbReference type="NCBI Taxonomy" id="3075524"/>
    <lineage>
        <taxon>Bacteria</taxon>
        <taxon>Bacillati</taxon>
        <taxon>Actinomycetota</taxon>
        <taxon>Actinomycetes</taxon>
        <taxon>Kitasatosporales</taxon>
        <taxon>Streptomycetaceae</taxon>
        <taxon>Streptomyces</taxon>
    </lineage>
</organism>
<sequence>MTAVSPATAPSKWSAGLPPEADYCLLQPEDVPMFSENFWFVGYDHDSGVGHYLHLGADPTNFEVWTEQLVVAVGTEQFYFYWGHGGQRTPDRVAGPKMLLHNIEPFRKWHLSYDGSAAPVTLTELKAGPVSKE</sequence>
<feature type="non-terminal residue" evidence="1">
    <location>
        <position position="133"/>
    </location>
</feature>
<reference evidence="1" key="1">
    <citation type="submission" date="2024-05" db="EMBL/GenBank/DDBJ databases">
        <title>30 novel species of actinomycetes from the DSMZ collection.</title>
        <authorList>
            <person name="Nouioui I."/>
        </authorList>
    </citation>
    <scope>NUCLEOTIDE SEQUENCE</scope>
    <source>
        <strain evidence="1">DSM 41529</strain>
    </source>
</reference>
<comment type="caution">
    <text evidence="1">The sequence shown here is derived from an EMBL/GenBank/DDBJ whole genome shotgun (WGS) entry which is preliminary data.</text>
</comment>
<dbReference type="Proteomes" id="UP001180754">
    <property type="component" value="Unassembled WGS sequence"/>
</dbReference>
<dbReference type="RefSeq" id="WP_311731058.1">
    <property type="nucleotide sequence ID" value="NZ_JAVRFD010000225.1"/>
</dbReference>
<accession>A0ABU2XX79</accession>